<accession>A0A445EHG2</accession>
<dbReference type="PANTHER" id="PTHR35488">
    <property type="entry name" value="OS05G0358900 PROTEIN-RELATED"/>
    <property type="match status" value="1"/>
</dbReference>
<evidence type="ECO:0000313" key="3">
    <source>
        <dbReference type="Proteomes" id="UP000289738"/>
    </source>
</evidence>
<proteinExistence type="predicted"/>
<feature type="region of interest" description="Disordered" evidence="1">
    <location>
        <begin position="43"/>
        <end position="115"/>
    </location>
</feature>
<evidence type="ECO:0000313" key="2">
    <source>
        <dbReference type="EMBL" id="RYR74877.1"/>
    </source>
</evidence>
<feature type="compositionally biased region" description="Basic and acidic residues" evidence="1">
    <location>
        <begin position="53"/>
        <end position="64"/>
    </location>
</feature>
<dbReference type="EMBL" id="SDMP01000002">
    <property type="protein sequence ID" value="RYR74877.1"/>
    <property type="molecule type" value="Genomic_DNA"/>
</dbReference>
<protein>
    <submittedName>
        <fullName evidence="2">Uncharacterized protein</fullName>
    </submittedName>
</protein>
<dbReference type="STRING" id="3818.A0A445EHG2"/>
<organism evidence="2 3">
    <name type="scientific">Arachis hypogaea</name>
    <name type="common">Peanut</name>
    <dbReference type="NCBI Taxonomy" id="3818"/>
    <lineage>
        <taxon>Eukaryota</taxon>
        <taxon>Viridiplantae</taxon>
        <taxon>Streptophyta</taxon>
        <taxon>Embryophyta</taxon>
        <taxon>Tracheophyta</taxon>
        <taxon>Spermatophyta</taxon>
        <taxon>Magnoliopsida</taxon>
        <taxon>eudicotyledons</taxon>
        <taxon>Gunneridae</taxon>
        <taxon>Pentapetalae</taxon>
        <taxon>rosids</taxon>
        <taxon>fabids</taxon>
        <taxon>Fabales</taxon>
        <taxon>Fabaceae</taxon>
        <taxon>Papilionoideae</taxon>
        <taxon>50 kb inversion clade</taxon>
        <taxon>dalbergioids sensu lato</taxon>
        <taxon>Dalbergieae</taxon>
        <taxon>Pterocarpus clade</taxon>
        <taxon>Arachis</taxon>
    </lineage>
</organism>
<dbReference type="Proteomes" id="UP000289738">
    <property type="component" value="Chromosome A02"/>
</dbReference>
<dbReference type="AlphaFoldDB" id="A0A445EHG2"/>
<keyword evidence="3" id="KW-1185">Reference proteome</keyword>
<dbReference type="Gramene" id="arahy.Tifrunner.gnm2.ann2.Ah02g054700.1">
    <property type="protein sequence ID" value="arahy.Tifrunner.gnm2.ann2.Ah02g054700.1-CDS"/>
    <property type="gene ID" value="arahy.Tifrunner.gnm2.ann2.Ah02g054700"/>
</dbReference>
<reference evidence="2 3" key="1">
    <citation type="submission" date="2019-01" db="EMBL/GenBank/DDBJ databases">
        <title>Sequencing of cultivated peanut Arachis hypogaea provides insights into genome evolution and oil improvement.</title>
        <authorList>
            <person name="Chen X."/>
        </authorList>
    </citation>
    <scope>NUCLEOTIDE SEQUENCE [LARGE SCALE GENOMIC DNA]</scope>
    <source>
        <strain evidence="3">cv. Fuhuasheng</strain>
        <tissue evidence="2">Leaves</tissue>
    </source>
</reference>
<gene>
    <name evidence="2" type="ORF">Ahy_A02g009584</name>
</gene>
<comment type="caution">
    <text evidence="2">The sequence shown here is derived from an EMBL/GenBank/DDBJ whole genome shotgun (WGS) entry which is preliminary data.</text>
</comment>
<name>A0A445EHG2_ARAHY</name>
<feature type="compositionally biased region" description="Basic residues" evidence="1">
    <location>
        <begin position="65"/>
        <end position="74"/>
    </location>
</feature>
<evidence type="ECO:0000256" key="1">
    <source>
        <dbReference type="SAM" id="MobiDB-lite"/>
    </source>
</evidence>
<dbReference type="OrthoDB" id="737456at2759"/>
<dbReference type="PANTHER" id="PTHR35488:SF4">
    <property type="entry name" value="DUF4005 DOMAIN-CONTAINING PROTEIN"/>
    <property type="match status" value="1"/>
</dbReference>
<sequence length="169" mass="19768">MMNSDESHPRYEENHHYDDYGFYLQEDFSQFLEEARQYGKEAKLKSCSSSLVHPEESRGKFKENKKNKKGRKSWKNSLVSWLKSENKNKSTKSNAYYSSEKHHGHVSGPITQNKNIDERKQWSSTSYYSGPLTSFFKGTKRKESEIPYMSLHQGNHANSHNYGPLYLVT</sequence>